<sequence length="112" mass="13075">MAIRYCKTYNKSPEQSHLQMATEHRRDPLRTVELSKRWLNQQARGNEKDTVVSTLVNRIHLHHLHHKAHTLPPKHTNPWHNISPVKPAATVEQDTRIENIQANDSITEIVRI</sequence>
<organism evidence="1 2">
    <name type="scientific">Sinanodonta woodiana</name>
    <name type="common">Chinese pond mussel</name>
    <name type="synonym">Anodonta woodiana</name>
    <dbReference type="NCBI Taxonomy" id="1069815"/>
    <lineage>
        <taxon>Eukaryota</taxon>
        <taxon>Metazoa</taxon>
        <taxon>Spiralia</taxon>
        <taxon>Lophotrochozoa</taxon>
        <taxon>Mollusca</taxon>
        <taxon>Bivalvia</taxon>
        <taxon>Autobranchia</taxon>
        <taxon>Heteroconchia</taxon>
        <taxon>Palaeoheterodonta</taxon>
        <taxon>Unionida</taxon>
        <taxon>Unionoidea</taxon>
        <taxon>Unionidae</taxon>
        <taxon>Unioninae</taxon>
        <taxon>Sinanodonta</taxon>
    </lineage>
</organism>
<dbReference type="AlphaFoldDB" id="A0ABD3XAG8"/>
<gene>
    <name evidence="1" type="ORF">ACJMK2_029393</name>
</gene>
<evidence type="ECO:0000313" key="1">
    <source>
        <dbReference type="EMBL" id="KAL3883100.1"/>
    </source>
</evidence>
<name>A0ABD3XAG8_SINWO</name>
<evidence type="ECO:0000313" key="2">
    <source>
        <dbReference type="Proteomes" id="UP001634394"/>
    </source>
</evidence>
<reference evidence="1 2" key="1">
    <citation type="submission" date="2024-11" db="EMBL/GenBank/DDBJ databases">
        <title>Chromosome-level genome assembly of the freshwater bivalve Anodonta woodiana.</title>
        <authorList>
            <person name="Chen X."/>
        </authorList>
    </citation>
    <scope>NUCLEOTIDE SEQUENCE [LARGE SCALE GENOMIC DNA]</scope>
    <source>
        <strain evidence="1">MN2024</strain>
        <tissue evidence="1">Gills</tissue>
    </source>
</reference>
<accession>A0ABD3XAG8</accession>
<keyword evidence="2" id="KW-1185">Reference proteome</keyword>
<protein>
    <submittedName>
        <fullName evidence="1">Uncharacterized protein</fullName>
    </submittedName>
</protein>
<dbReference type="EMBL" id="JBJQND010000003">
    <property type="protein sequence ID" value="KAL3883100.1"/>
    <property type="molecule type" value="Genomic_DNA"/>
</dbReference>
<proteinExistence type="predicted"/>
<dbReference type="Proteomes" id="UP001634394">
    <property type="component" value="Unassembled WGS sequence"/>
</dbReference>
<comment type="caution">
    <text evidence="1">The sequence shown here is derived from an EMBL/GenBank/DDBJ whole genome shotgun (WGS) entry which is preliminary data.</text>
</comment>